<dbReference type="EMBL" id="JAUOQO010000143">
    <property type="protein sequence ID" value="MDO6575054.1"/>
    <property type="molecule type" value="Genomic_DNA"/>
</dbReference>
<dbReference type="AlphaFoldDB" id="A0AAW7YUQ4"/>
<evidence type="ECO:0000313" key="3">
    <source>
        <dbReference type="Proteomes" id="UP001170310"/>
    </source>
</evidence>
<evidence type="ECO:0000259" key="1">
    <source>
        <dbReference type="Pfam" id="PF12137"/>
    </source>
</evidence>
<gene>
    <name evidence="2" type="ORF">Q4528_13140</name>
</gene>
<protein>
    <recommendedName>
        <fullName evidence="1">RNA polymerase recycling bacterial C-terminal domain-containing protein</fullName>
    </recommendedName>
</protein>
<feature type="domain" description="RNA polymerase recycling bacterial C-terminal" evidence="1">
    <location>
        <begin position="2"/>
        <end position="63"/>
    </location>
</feature>
<sequence>VVDNANQSMQQSLNAELERLEALSAVNPSIRQDELDTLRELRDNAGNYLQKAQVKLDALRVILVSHN</sequence>
<evidence type="ECO:0000313" key="2">
    <source>
        <dbReference type="EMBL" id="MDO6575054.1"/>
    </source>
</evidence>
<reference evidence="2" key="1">
    <citation type="submission" date="2023-07" db="EMBL/GenBank/DDBJ databases">
        <title>Genome content predicts the carbon catabolic preferences of heterotrophic bacteria.</title>
        <authorList>
            <person name="Gralka M."/>
        </authorList>
    </citation>
    <scope>NUCLEOTIDE SEQUENCE</scope>
    <source>
        <strain evidence="2">E2R20</strain>
    </source>
</reference>
<dbReference type="RefSeq" id="WP_303521935.1">
    <property type="nucleotide sequence ID" value="NZ_JAUOQO010000143.1"/>
</dbReference>
<proteinExistence type="predicted"/>
<name>A0AAW7YUQ4_9STAP</name>
<comment type="caution">
    <text evidence="2">The sequence shown here is derived from an EMBL/GenBank/DDBJ whole genome shotgun (WGS) entry which is preliminary data.</text>
</comment>
<dbReference type="Gene3D" id="6.10.140.1500">
    <property type="match status" value="1"/>
</dbReference>
<organism evidence="2 3">
    <name type="scientific">Staphylococcus pasteuri_A</name>
    <dbReference type="NCBI Taxonomy" id="3062664"/>
    <lineage>
        <taxon>Bacteria</taxon>
        <taxon>Bacillati</taxon>
        <taxon>Bacillota</taxon>
        <taxon>Bacilli</taxon>
        <taxon>Bacillales</taxon>
        <taxon>Staphylococcaceae</taxon>
        <taxon>Staphylococcus</taxon>
    </lineage>
</organism>
<dbReference type="GO" id="GO:0016817">
    <property type="term" value="F:hydrolase activity, acting on acid anhydrides"/>
    <property type="evidence" value="ECO:0007669"/>
    <property type="project" value="InterPro"/>
</dbReference>
<keyword evidence="3" id="KW-1185">Reference proteome</keyword>
<accession>A0AAW7YUQ4</accession>
<dbReference type="InterPro" id="IPR022737">
    <property type="entry name" value="RapA_C"/>
</dbReference>
<dbReference type="Pfam" id="PF12137">
    <property type="entry name" value="RapA_C"/>
    <property type="match status" value="1"/>
</dbReference>
<dbReference type="Proteomes" id="UP001170310">
    <property type="component" value="Unassembled WGS sequence"/>
</dbReference>
<feature type="non-terminal residue" evidence="2">
    <location>
        <position position="1"/>
    </location>
</feature>